<dbReference type="SUPFAM" id="SSF53041">
    <property type="entry name" value="Resolvase-like"/>
    <property type="match status" value="1"/>
</dbReference>
<evidence type="ECO:0000256" key="3">
    <source>
        <dbReference type="ARBA" id="ARBA00023172"/>
    </source>
</evidence>
<name>A0A9X2MRC6_9BACL</name>
<dbReference type="PROSITE" id="PS51737">
    <property type="entry name" value="RECOMBINASE_DNA_BIND"/>
    <property type="match status" value="1"/>
</dbReference>
<keyword evidence="3" id="KW-0233">DNA recombination</keyword>
<protein>
    <submittedName>
        <fullName evidence="9">Recombinase family protein</fullName>
    </submittedName>
</protein>
<dbReference type="Proteomes" id="UP001141950">
    <property type="component" value="Unassembled WGS sequence"/>
</dbReference>
<reference evidence="9" key="1">
    <citation type="submission" date="2022-08" db="EMBL/GenBank/DDBJ databases">
        <title>The genomic sequence of strain Paenibacillus sp. SCIV0701.</title>
        <authorList>
            <person name="Zhao H."/>
        </authorList>
    </citation>
    <scope>NUCLEOTIDE SEQUENCE</scope>
    <source>
        <strain evidence="9">SCIV0701</strain>
    </source>
</reference>
<dbReference type="InterPro" id="IPR011109">
    <property type="entry name" value="DNA_bind_recombinase_dom"/>
</dbReference>
<dbReference type="GO" id="GO:0000150">
    <property type="term" value="F:DNA strand exchange activity"/>
    <property type="evidence" value="ECO:0007669"/>
    <property type="project" value="InterPro"/>
</dbReference>
<keyword evidence="10" id="KW-1185">Reference proteome</keyword>
<evidence type="ECO:0000256" key="6">
    <source>
        <dbReference type="SAM" id="Coils"/>
    </source>
</evidence>
<dbReference type="Pfam" id="PF07508">
    <property type="entry name" value="Recombinase"/>
    <property type="match status" value="1"/>
</dbReference>
<dbReference type="InterPro" id="IPR006118">
    <property type="entry name" value="Recombinase_CS"/>
</dbReference>
<gene>
    <name evidence="9" type="ORF">NQZ67_16070</name>
</gene>
<sequence>MNKNRAALYLRVSTEEQKREGFSLAAQEEILKGYCESKEYQIYDIYDDGGYSGKDFNRPRMQQLLRDLREDKFDIVLAVAVDRISRNNLDVLTLVEKELHPRGKKLLISTCDIDSSTETGKMFISLLGTFAEYERRLIISRVKKGMDKRAREGKWNGGMMLGYDSFNGELIVNKEEAEIVREIFELRALGKGYKYIARTLNAKGKKTKGTALKPSGSFSINAVKTILENEKYIGNITWGKQRDWNNKRRSGKTEPAKVDGTHDAIIDRDLWGKVLLVNKINSEATVSKSNFKGEFILSGILRCPSCGAGTVMSKKKKRDGSGYHLYYMCQNYHAKGKTVCGSNLVIKELVEEQVIKFIRTMLDSEEIIDGIVDRLTLEEIYSTAQLEKDLNVQRVELKKLLDRQKKQDDDYYSGKIKAERYDRLAETLEGHISEAEQAISYIERELEKIRSTVFINKKIIIEALTNFENLFGEATNEEKRALLRALIREIHVEADRKSIKNIIFWFSEDDGFAQAALPVSEERGTVS</sequence>
<dbReference type="EMBL" id="JANIPJ010000011">
    <property type="protein sequence ID" value="MCR2805404.1"/>
    <property type="molecule type" value="Genomic_DNA"/>
</dbReference>
<evidence type="ECO:0000256" key="4">
    <source>
        <dbReference type="PIRSR" id="PIRSR606118-50"/>
    </source>
</evidence>
<keyword evidence="1" id="KW-0229">DNA integration</keyword>
<dbReference type="PANTHER" id="PTHR30461">
    <property type="entry name" value="DNA-INVERTASE FROM LAMBDOID PROPHAGE"/>
    <property type="match status" value="1"/>
</dbReference>
<dbReference type="InterPro" id="IPR006119">
    <property type="entry name" value="Resolv_N"/>
</dbReference>
<accession>A0A9X2MRC6</accession>
<dbReference type="GO" id="GO:0003677">
    <property type="term" value="F:DNA binding"/>
    <property type="evidence" value="ECO:0007669"/>
    <property type="project" value="UniProtKB-KW"/>
</dbReference>
<organism evidence="9 10">
    <name type="scientific">Paenibacillus soyae</name>
    <dbReference type="NCBI Taxonomy" id="2969249"/>
    <lineage>
        <taxon>Bacteria</taxon>
        <taxon>Bacillati</taxon>
        <taxon>Bacillota</taxon>
        <taxon>Bacilli</taxon>
        <taxon>Bacillales</taxon>
        <taxon>Paenibacillaceae</taxon>
        <taxon>Paenibacillus</taxon>
    </lineage>
</organism>
<dbReference type="Gene3D" id="3.40.50.1390">
    <property type="entry name" value="Resolvase, N-terminal catalytic domain"/>
    <property type="match status" value="1"/>
</dbReference>
<evidence type="ECO:0000259" key="7">
    <source>
        <dbReference type="PROSITE" id="PS51736"/>
    </source>
</evidence>
<evidence type="ECO:0000256" key="2">
    <source>
        <dbReference type="ARBA" id="ARBA00023125"/>
    </source>
</evidence>
<feature type="coiled-coil region" evidence="6">
    <location>
        <begin position="383"/>
        <end position="452"/>
    </location>
</feature>
<evidence type="ECO:0000256" key="5">
    <source>
        <dbReference type="PROSITE-ProRule" id="PRU10137"/>
    </source>
</evidence>
<feature type="domain" description="Recombinase" evidence="8">
    <location>
        <begin position="160"/>
        <end position="284"/>
    </location>
</feature>
<dbReference type="InterPro" id="IPR038109">
    <property type="entry name" value="DNA_bind_recomb_sf"/>
</dbReference>
<evidence type="ECO:0000259" key="8">
    <source>
        <dbReference type="PROSITE" id="PS51737"/>
    </source>
</evidence>
<dbReference type="InterPro" id="IPR050639">
    <property type="entry name" value="SSR_resolvase"/>
</dbReference>
<evidence type="ECO:0000313" key="10">
    <source>
        <dbReference type="Proteomes" id="UP001141950"/>
    </source>
</evidence>
<dbReference type="SMART" id="SM00857">
    <property type="entry name" value="Resolvase"/>
    <property type="match status" value="1"/>
</dbReference>
<dbReference type="Gene3D" id="3.90.1750.20">
    <property type="entry name" value="Putative Large Serine Recombinase, Chain B, Domain 2"/>
    <property type="match status" value="1"/>
</dbReference>
<feature type="active site" description="O-(5'-phospho-DNA)-serine intermediate" evidence="4 5">
    <location>
        <position position="13"/>
    </location>
</feature>
<keyword evidence="2" id="KW-0238">DNA-binding</keyword>
<dbReference type="PROSITE" id="PS00397">
    <property type="entry name" value="RECOMBINASES_1"/>
    <property type="match status" value="1"/>
</dbReference>
<comment type="caution">
    <text evidence="9">The sequence shown here is derived from an EMBL/GenBank/DDBJ whole genome shotgun (WGS) entry which is preliminary data.</text>
</comment>
<keyword evidence="6" id="KW-0175">Coiled coil</keyword>
<dbReference type="AlphaFoldDB" id="A0A9X2MRC6"/>
<dbReference type="Pfam" id="PF00239">
    <property type="entry name" value="Resolvase"/>
    <property type="match status" value="1"/>
</dbReference>
<dbReference type="InterPro" id="IPR036162">
    <property type="entry name" value="Resolvase-like_N_sf"/>
</dbReference>
<dbReference type="RefSeq" id="WP_257447791.1">
    <property type="nucleotide sequence ID" value="NZ_JANIPJ010000011.1"/>
</dbReference>
<proteinExistence type="predicted"/>
<dbReference type="GO" id="GO:0015074">
    <property type="term" value="P:DNA integration"/>
    <property type="evidence" value="ECO:0007669"/>
    <property type="project" value="UniProtKB-KW"/>
</dbReference>
<feature type="domain" description="Resolvase/invertase-type recombinase catalytic" evidence="7">
    <location>
        <begin position="5"/>
        <end position="153"/>
    </location>
</feature>
<evidence type="ECO:0000256" key="1">
    <source>
        <dbReference type="ARBA" id="ARBA00022908"/>
    </source>
</evidence>
<dbReference type="PANTHER" id="PTHR30461:SF23">
    <property type="entry name" value="DNA RECOMBINASE-RELATED"/>
    <property type="match status" value="1"/>
</dbReference>
<evidence type="ECO:0000313" key="9">
    <source>
        <dbReference type="EMBL" id="MCR2805404.1"/>
    </source>
</evidence>
<dbReference type="PROSITE" id="PS51736">
    <property type="entry name" value="RECOMBINASES_3"/>
    <property type="match status" value="1"/>
</dbReference>
<dbReference type="CDD" id="cd00338">
    <property type="entry name" value="Ser_Recombinase"/>
    <property type="match status" value="1"/>
</dbReference>
<dbReference type="InterPro" id="IPR025827">
    <property type="entry name" value="Zn_ribbon_recom_dom"/>
</dbReference>
<dbReference type="Pfam" id="PF13408">
    <property type="entry name" value="Zn_ribbon_recom"/>
    <property type="match status" value="1"/>
</dbReference>